<dbReference type="EMBL" id="JBHSKS010000002">
    <property type="protein sequence ID" value="MFC5190668.1"/>
    <property type="molecule type" value="Genomic_DNA"/>
</dbReference>
<protein>
    <recommendedName>
        <fullName evidence="4">CarboxypepD_reg-like domain-containing protein</fullName>
    </recommendedName>
</protein>
<gene>
    <name evidence="2" type="ORF">ACFPIK_02740</name>
</gene>
<organism evidence="2 3">
    <name type="scientific">Algoriphagus aquatilis</name>
    <dbReference type="NCBI Taxonomy" id="490186"/>
    <lineage>
        <taxon>Bacteria</taxon>
        <taxon>Pseudomonadati</taxon>
        <taxon>Bacteroidota</taxon>
        <taxon>Cytophagia</taxon>
        <taxon>Cytophagales</taxon>
        <taxon>Cyclobacteriaceae</taxon>
        <taxon>Algoriphagus</taxon>
    </lineage>
</organism>
<dbReference type="RefSeq" id="WP_377911974.1">
    <property type="nucleotide sequence ID" value="NZ_JBHSKS010000002.1"/>
</dbReference>
<proteinExistence type="predicted"/>
<sequence>MKSPSLLFFFLLIAGQSFAQSSYSGNVIDAWDKKYLEGVEVSIAGKGKTVTNARGYFSIQAFLGDTLTLTFPGFIERKQILGEEKFFLLELQDRARLLPTFQVKAEPYRFRFRDGKLTLVENEEYTEQKLSQEITGGADKFSPNPNFTIYGPISYFTKRNRQLREYEEKLDWLRRRAGYLEVIDSDSVRTELMAKYQLDRSKWDQLIIRFNEFHQSHDFLDWNKERVLEALSEFFRIESFLGN</sequence>
<dbReference type="InterPro" id="IPR008969">
    <property type="entry name" value="CarboxyPept-like_regulatory"/>
</dbReference>
<keyword evidence="3" id="KW-1185">Reference proteome</keyword>
<evidence type="ECO:0000313" key="2">
    <source>
        <dbReference type="EMBL" id="MFC5190668.1"/>
    </source>
</evidence>
<accession>A0ABW0BTZ4</accession>
<name>A0ABW0BTZ4_9BACT</name>
<evidence type="ECO:0008006" key="4">
    <source>
        <dbReference type="Google" id="ProtNLM"/>
    </source>
</evidence>
<keyword evidence="1" id="KW-0732">Signal</keyword>
<feature type="signal peptide" evidence="1">
    <location>
        <begin position="1"/>
        <end position="19"/>
    </location>
</feature>
<comment type="caution">
    <text evidence="2">The sequence shown here is derived from an EMBL/GenBank/DDBJ whole genome shotgun (WGS) entry which is preliminary data.</text>
</comment>
<feature type="chain" id="PRO_5047264604" description="CarboxypepD_reg-like domain-containing protein" evidence="1">
    <location>
        <begin position="20"/>
        <end position="243"/>
    </location>
</feature>
<dbReference type="Proteomes" id="UP001596163">
    <property type="component" value="Unassembled WGS sequence"/>
</dbReference>
<dbReference type="SUPFAM" id="SSF49464">
    <property type="entry name" value="Carboxypeptidase regulatory domain-like"/>
    <property type="match status" value="1"/>
</dbReference>
<evidence type="ECO:0000256" key="1">
    <source>
        <dbReference type="SAM" id="SignalP"/>
    </source>
</evidence>
<reference evidence="3" key="1">
    <citation type="journal article" date="2019" name="Int. J. Syst. Evol. Microbiol.">
        <title>The Global Catalogue of Microorganisms (GCM) 10K type strain sequencing project: providing services to taxonomists for standard genome sequencing and annotation.</title>
        <authorList>
            <consortium name="The Broad Institute Genomics Platform"/>
            <consortium name="The Broad Institute Genome Sequencing Center for Infectious Disease"/>
            <person name="Wu L."/>
            <person name="Ma J."/>
        </authorList>
    </citation>
    <scope>NUCLEOTIDE SEQUENCE [LARGE SCALE GENOMIC DNA]</scope>
    <source>
        <strain evidence="3">CGMCC 1.7030</strain>
    </source>
</reference>
<evidence type="ECO:0000313" key="3">
    <source>
        <dbReference type="Proteomes" id="UP001596163"/>
    </source>
</evidence>